<dbReference type="Proteomes" id="UP000188324">
    <property type="component" value="Chromosome"/>
</dbReference>
<dbReference type="STRING" id="1610493.RPIT_04755"/>
<keyword evidence="4" id="KW-1185">Reference proteome</keyword>
<gene>
    <name evidence="3" type="ORF">RPIT_04755</name>
</gene>
<proteinExistence type="inferred from homology"/>
<dbReference type="Gene3D" id="3.40.50.620">
    <property type="entry name" value="HUPs"/>
    <property type="match status" value="1"/>
</dbReference>
<organism evidence="3 4">
    <name type="scientific">Tessaracoccus flavus</name>
    <dbReference type="NCBI Taxonomy" id="1610493"/>
    <lineage>
        <taxon>Bacteria</taxon>
        <taxon>Bacillati</taxon>
        <taxon>Actinomycetota</taxon>
        <taxon>Actinomycetes</taxon>
        <taxon>Propionibacteriales</taxon>
        <taxon>Propionibacteriaceae</taxon>
        <taxon>Tessaracoccus</taxon>
    </lineage>
</organism>
<dbReference type="InterPro" id="IPR002081">
    <property type="entry name" value="Cryptochrome/DNA_photolyase_1"/>
</dbReference>
<dbReference type="PANTHER" id="PTHR11455">
    <property type="entry name" value="CRYPTOCHROME"/>
    <property type="match status" value="1"/>
</dbReference>
<dbReference type="PROSITE" id="PS00394">
    <property type="entry name" value="DNA_PHOTOLYASES_1_1"/>
    <property type="match status" value="1"/>
</dbReference>
<dbReference type="GO" id="GO:0009416">
    <property type="term" value="P:response to light stimulus"/>
    <property type="evidence" value="ECO:0007669"/>
    <property type="project" value="TreeGrafter"/>
</dbReference>
<feature type="binding site" evidence="1">
    <location>
        <position position="215"/>
    </location>
    <ligand>
        <name>FAD</name>
        <dbReference type="ChEBI" id="CHEBI:57692"/>
    </ligand>
</feature>
<dbReference type="InterPro" id="IPR005101">
    <property type="entry name" value="Cryptochr/Photolyase_FAD-bd"/>
</dbReference>
<dbReference type="InterPro" id="IPR036134">
    <property type="entry name" value="Crypto/Photolyase_FAD-like_sf"/>
</dbReference>
<dbReference type="GO" id="GO:0003677">
    <property type="term" value="F:DNA binding"/>
    <property type="evidence" value="ECO:0007669"/>
    <property type="project" value="TreeGrafter"/>
</dbReference>
<keyword evidence="1 2" id="KW-0285">Flavoprotein</keyword>
<dbReference type="PROSITE" id="PS00691">
    <property type="entry name" value="DNA_PHOTOLYASES_1_2"/>
    <property type="match status" value="1"/>
</dbReference>
<feature type="binding site" evidence="1">
    <location>
        <begin position="262"/>
        <end position="269"/>
    </location>
    <ligand>
        <name>FAD</name>
        <dbReference type="ChEBI" id="CHEBI:57692"/>
    </ligand>
</feature>
<comment type="cofactor">
    <cofactor evidence="1">
        <name>FAD</name>
        <dbReference type="ChEBI" id="CHEBI:57692"/>
    </cofactor>
    <text evidence="1">Binds 1 FAD per subunit.</text>
</comment>
<dbReference type="GO" id="GO:0006139">
    <property type="term" value="P:nucleobase-containing compound metabolic process"/>
    <property type="evidence" value="ECO:0007669"/>
    <property type="project" value="UniProtKB-ARBA"/>
</dbReference>
<keyword evidence="3" id="KW-0456">Lyase</keyword>
<dbReference type="Gene3D" id="1.25.40.80">
    <property type="match status" value="1"/>
</dbReference>
<comment type="similarity">
    <text evidence="2">Belongs to the DNA photolyase family.</text>
</comment>
<feature type="binding site" evidence="1">
    <location>
        <begin position="227"/>
        <end position="231"/>
    </location>
    <ligand>
        <name>FAD</name>
        <dbReference type="ChEBI" id="CHEBI:57692"/>
    </ligand>
</feature>
<protein>
    <submittedName>
        <fullName evidence="3">Deoxyribodipyrimidine photolyase</fullName>
    </submittedName>
</protein>
<dbReference type="InterPro" id="IPR036155">
    <property type="entry name" value="Crypto/Photolyase_N_sf"/>
</dbReference>
<dbReference type="KEGG" id="tfl:RPIT_04755"/>
<dbReference type="Pfam" id="PF00875">
    <property type="entry name" value="DNA_photolyase"/>
    <property type="match status" value="1"/>
</dbReference>
<dbReference type="PRINTS" id="PR00147">
    <property type="entry name" value="DNAPHOTLYASE"/>
</dbReference>
<keyword evidence="1 2" id="KW-0274">FAD</keyword>
<dbReference type="Pfam" id="PF03441">
    <property type="entry name" value="FAD_binding_7"/>
    <property type="match status" value="1"/>
</dbReference>
<dbReference type="PROSITE" id="PS51645">
    <property type="entry name" value="PHR_CRY_ALPHA_BETA"/>
    <property type="match status" value="1"/>
</dbReference>
<dbReference type="PANTHER" id="PTHR11455:SF9">
    <property type="entry name" value="CRYPTOCHROME CIRCADIAN CLOCK 5 ISOFORM X1"/>
    <property type="match status" value="1"/>
</dbReference>
<evidence type="ECO:0000313" key="4">
    <source>
        <dbReference type="Proteomes" id="UP000188324"/>
    </source>
</evidence>
<dbReference type="RefSeq" id="WP_077341138.1">
    <property type="nucleotide sequence ID" value="NZ_CP019605.1"/>
</dbReference>
<keyword evidence="2" id="KW-0157">Chromophore</keyword>
<dbReference type="EMBL" id="CP019605">
    <property type="protein sequence ID" value="AQP44210.1"/>
    <property type="molecule type" value="Genomic_DNA"/>
</dbReference>
<dbReference type="InterPro" id="IPR014729">
    <property type="entry name" value="Rossmann-like_a/b/a_fold"/>
</dbReference>
<feature type="binding site" evidence="1">
    <location>
        <position position="259"/>
    </location>
    <ligand>
        <name>FAD</name>
        <dbReference type="ChEBI" id="CHEBI:57692"/>
    </ligand>
</feature>
<dbReference type="GO" id="GO:0006950">
    <property type="term" value="P:response to stress"/>
    <property type="evidence" value="ECO:0007669"/>
    <property type="project" value="UniProtKB-ARBA"/>
</dbReference>
<evidence type="ECO:0000256" key="1">
    <source>
        <dbReference type="PIRSR" id="PIRSR602081-1"/>
    </source>
</evidence>
<evidence type="ECO:0000256" key="2">
    <source>
        <dbReference type="RuleBase" id="RU004182"/>
    </source>
</evidence>
<dbReference type="InterPro" id="IPR006050">
    <property type="entry name" value="DNA_photolyase_N"/>
</dbReference>
<accession>A0A1Q2CDQ7</accession>
<name>A0A1Q2CDQ7_9ACTN</name>
<dbReference type="AlphaFoldDB" id="A0A1Q2CDQ7"/>
<feature type="binding site" evidence="1">
    <location>
        <begin position="359"/>
        <end position="361"/>
    </location>
    <ligand>
        <name>FAD</name>
        <dbReference type="ChEBI" id="CHEBI:57692"/>
    </ligand>
</feature>
<dbReference type="GO" id="GO:0071949">
    <property type="term" value="F:FAD binding"/>
    <property type="evidence" value="ECO:0007669"/>
    <property type="project" value="TreeGrafter"/>
</dbReference>
<dbReference type="GO" id="GO:0003904">
    <property type="term" value="F:deoxyribodipyrimidine photo-lyase activity"/>
    <property type="evidence" value="ECO:0007669"/>
    <property type="project" value="TreeGrafter"/>
</dbReference>
<dbReference type="InterPro" id="IPR018394">
    <property type="entry name" value="DNA_photolyase_1_CS_C"/>
</dbReference>
<dbReference type="SUPFAM" id="SSF52425">
    <property type="entry name" value="Cryptochrome/photolyase, N-terminal domain"/>
    <property type="match status" value="1"/>
</dbReference>
<dbReference type="SUPFAM" id="SSF48173">
    <property type="entry name" value="Cryptochrome/photolyase FAD-binding domain"/>
    <property type="match status" value="1"/>
</dbReference>
<dbReference type="Gene3D" id="1.10.579.10">
    <property type="entry name" value="DNA Cyclobutane Dipyrimidine Photolyase, subunit A, domain 3"/>
    <property type="match status" value="1"/>
</dbReference>
<evidence type="ECO:0000313" key="3">
    <source>
        <dbReference type="EMBL" id="AQP44210.1"/>
    </source>
</evidence>
<dbReference type="OrthoDB" id="9772484at2"/>
<sequence length="467" mass="52743">MTTSEIVWLRRDLRRHDLPTLAAAAERSGSVAPVFVLDPAFWDTAGAPRRTWLARTLMALRDSYEGRLTLRLGDPQALLPEIAGEFGATSVHISTETEPQGAARDAAAGTALRERGVTLVATGSPYAVTPGRIRRADGEPYQVFTPFSRGWRDHGWRAPAEEPADLRLADDRSDPSAWEVVAQAACCDEVQLPEAGEAAAQERWEWFLDEGLERYGHDRDRPDLDGTSRMSVYLKFGVVHPRTLLADLEARTGTGPERYRLELAWREFYADVLHHHPDSLWQDLRPALTHMRYDEPGAAVEAWRQGRTGFPIVDAAMRQLLGEGWMHNRLRMVVASFLIKHLHTRWQVGADHFLDRLADADLASNQHGWQWVAGTGTDAAPYFRVFNPILQGQKFDPNGDFVRRWVPELRPIDGAAVHEPWRTALARDLDYPTPIIDLKAERAEALERLSEARDARETQPTEHERRS</sequence>
<reference evidence="3 4" key="1">
    <citation type="journal article" date="2016" name="Int. J. Syst. Evol. Microbiol.">
        <title>Tessaracoccus flavus sp. nov., isolated from the drainage system of a lindane-producing factory.</title>
        <authorList>
            <person name="Kumari R."/>
            <person name="Singh P."/>
            <person name="Schumann P."/>
            <person name="Lal R."/>
        </authorList>
    </citation>
    <scope>NUCLEOTIDE SEQUENCE [LARGE SCALE GENOMIC DNA]</scope>
    <source>
        <strain evidence="3 4">RP1T</strain>
    </source>
</reference>